<evidence type="ECO:0000256" key="1">
    <source>
        <dbReference type="SAM" id="MobiDB-lite"/>
    </source>
</evidence>
<dbReference type="AlphaFoldDB" id="A0A0H2R643"/>
<feature type="region of interest" description="Disordered" evidence="1">
    <location>
        <begin position="675"/>
        <end position="764"/>
    </location>
</feature>
<gene>
    <name evidence="3" type="ORF">SCHPADRAFT_1003147</name>
</gene>
<dbReference type="GO" id="GO:0005524">
    <property type="term" value="F:ATP binding"/>
    <property type="evidence" value="ECO:0007669"/>
    <property type="project" value="InterPro"/>
</dbReference>
<dbReference type="PROSITE" id="PS50011">
    <property type="entry name" value="PROTEIN_KINASE_DOM"/>
    <property type="match status" value="1"/>
</dbReference>
<dbReference type="InParanoid" id="A0A0H2R643"/>
<dbReference type="PANTHER" id="PTHR38248">
    <property type="entry name" value="FUNK1 6"/>
    <property type="match status" value="1"/>
</dbReference>
<evidence type="ECO:0000313" key="4">
    <source>
        <dbReference type="Proteomes" id="UP000053477"/>
    </source>
</evidence>
<dbReference type="InterPro" id="IPR011009">
    <property type="entry name" value="Kinase-like_dom_sf"/>
</dbReference>
<dbReference type="InterPro" id="IPR040976">
    <property type="entry name" value="Pkinase_fungal"/>
</dbReference>
<dbReference type="EMBL" id="KQ086404">
    <property type="protein sequence ID" value="KLO04913.1"/>
    <property type="molecule type" value="Genomic_DNA"/>
</dbReference>
<reference evidence="3 4" key="1">
    <citation type="submission" date="2015-04" db="EMBL/GenBank/DDBJ databases">
        <title>Complete genome sequence of Schizopora paradoxa KUC8140, a cosmopolitan wood degrader in East Asia.</title>
        <authorList>
            <consortium name="DOE Joint Genome Institute"/>
            <person name="Min B."/>
            <person name="Park H."/>
            <person name="Jang Y."/>
            <person name="Kim J.-J."/>
            <person name="Kim K.H."/>
            <person name="Pangilinan J."/>
            <person name="Lipzen A."/>
            <person name="Riley R."/>
            <person name="Grigoriev I.V."/>
            <person name="Spatafora J.W."/>
            <person name="Choi I.-G."/>
        </authorList>
    </citation>
    <scope>NUCLEOTIDE SEQUENCE [LARGE SCALE GENOMIC DNA]</scope>
    <source>
        <strain evidence="3 4">KUC8140</strain>
    </source>
</reference>
<dbReference type="GO" id="GO:0004672">
    <property type="term" value="F:protein kinase activity"/>
    <property type="evidence" value="ECO:0007669"/>
    <property type="project" value="InterPro"/>
</dbReference>
<dbReference type="PROSITE" id="PS00109">
    <property type="entry name" value="PROTEIN_KINASE_TYR"/>
    <property type="match status" value="1"/>
</dbReference>
<organism evidence="3 4">
    <name type="scientific">Schizopora paradoxa</name>
    <dbReference type="NCBI Taxonomy" id="27342"/>
    <lineage>
        <taxon>Eukaryota</taxon>
        <taxon>Fungi</taxon>
        <taxon>Dikarya</taxon>
        <taxon>Basidiomycota</taxon>
        <taxon>Agaricomycotina</taxon>
        <taxon>Agaricomycetes</taxon>
        <taxon>Hymenochaetales</taxon>
        <taxon>Schizoporaceae</taxon>
        <taxon>Schizopora</taxon>
    </lineage>
</organism>
<keyword evidence="4" id="KW-1185">Reference proteome</keyword>
<proteinExistence type="predicted"/>
<dbReference type="STRING" id="27342.A0A0H2R643"/>
<dbReference type="OrthoDB" id="5584477at2759"/>
<dbReference type="Gene3D" id="1.10.510.10">
    <property type="entry name" value="Transferase(Phosphotransferase) domain 1"/>
    <property type="match status" value="1"/>
</dbReference>
<dbReference type="SUPFAM" id="SSF56112">
    <property type="entry name" value="Protein kinase-like (PK-like)"/>
    <property type="match status" value="1"/>
</dbReference>
<accession>A0A0H2R643</accession>
<dbReference type="InterPro" id="IPR008266">
    <property type="entry name" value="Tyr_kinase_AS"/>
</dbReference>
<dbReference type="InterPro" id="IPR000719">
    <property type="entry name" value="Prot_kinase_dom"/>
</dbReference>
<evidence type="ECO:0000259" key="2">
    <source>
        <dbReference type="PROSITE" id="PS50011"/>
    </source>
</evidence>
<name>A0A0H2R643_9AGAM</name>
<feature type="compositionally biased region" description="Polar residues" evidence="1">
    <location>
        <begin position="714"/>
        <end position="730"/>
    </location>
</feature>
<evidence type="ECO:0000313" key="3">
    <source>
        <dbReference type="EMBL" id="KLO04913.1"/>
    </source>
</evidence>
<dbReference type="Proteomes" id="UP000053477">
    <property type="component" value="Unassembled WGS sequence"/>
</dbReference>
<feature type="domain" description="Protein kinase" evidence="2">
    <location>
        <begin position="236"/>
        <end position="593"/>
    </location>
</feature>
<protein>
    <recommendedName>
        <fullName evidence="2">Protein kinase domain-containing protein</fullName>
    </recommendedName>
</protein>
<dbReference type="SMART" id="SM00220">
    <property type="entry name" value="S_TKc"/>
    <property type="match status" value="1"/>
</dbReference>
<sequence>MHASKDHPGHETTHQIAEPARRDKKFDLLPKLVFPDEAFAVPVKDMVEGLDNRNFYDCMNTRWSSWEDDLSEGSLAYFLNEVAEVASRLIVQREKSRNAPEAFWDGVEEDSAYLLYGYQALNTLRRWTTVKFTKRLPNNPDDSKVELVCVDNKEDTKLEWPTYRAFCERGASKLRESFTERVFIHQQNRRFVLTCSLVDDAISLHYSDRSGTLTGGPYNINKDPETFVRIIAGFALVDSKYLGYDTTLSVYKGVGEVILGDNTICKVLKTIYEDDTTEGKGTMCFEVEHPKKKGTTCVMKDTWVAEEKADREINILKQLNELGVTNIPNIVTNEAVQADGRNDSTTYIRDALRDHNSLIENAEPRHDGLKENEAPTLEDVDTEETEIVVIPQPIRNHHRILIEPFGNEFPKFRCLEEFLLAIKDIISVIKQLHDNRCIHRDVSIGNIVLAERDEDAFQNVYKRLQGILIDFDNAILLDGEGANTKADIPVGTIPFMAIDLLQHYYDEPPANNYWHDLESLFYVVCWICTLYRGPNGKRRNEKAVKYSHADTWEELGTSGDVSGVWQSASVKVGFTINKVTFRRAIERDFHQYFDPMIDCLCEMRDCLFPPHMDKDYHAFTVAKAKELEGRTDAEGIRKFRKAHLRLPHAERDPKVVFDELFAVVDDALENLPKEHRLRHDYSKPPVDNGVDTCAPKKEDKSKEIKRKECEGSGASPTPSESSTAVSSCSNHETHDASNKKRKLSEGSIEGLAQSPRPARIQKCV</sequence>
<dbReference type="Pfam" id="PF17667">
    <property type="entry name" value="Pkinase_fungal"/>
    <property type="match status" value="1"/>
</dbReference>
<feature type="compositionally biased region" description="Basic and acidic residues" evidence="1">
    <location>
        <begin position="694"/>
        <end position="710"/>
    </location>
</feature>
<dbReference type="PANTHER" id="PTHR38248:SF2">
    <property type="entry name" value="FUNK1 11"/>
    <property type="match status" value="1"/>
</dbReference>